<dbReference type="Proteomes" id="UP000554284">
    <property type="component" value="Unassembled WGS sequence"/>
</dbReference>
<dbReference type="SUPFAM" id="SSF55464">
    <property type="entry name" value="Origin of replication-binding domain, RBD-like"/>
    <property type="match status" value="1"/>
</dbReference>
<reference evidence="2 3" key="1">
    <citation type="submission" date="2020-04" db="EMBL/GenBank/DDBJ databases">
        <title>MicrobeNet Type strains.</title>
        <authorList>
            <person name="Nicholson A.C."/>
        </authorList>
    </citation>
    <scope>NUCLEOTIDE SEQUENCE [LARGE SCALE GENOMIC DNA]</scope>
    <source>
        <strain evidence="2 3">ATCC 700355</strain>
    </source>
</reference>
<accession>A0A7X6LTR3</accession>
<feature type="domain" description="TrwC relaxase" evidence="1">
    <location>
        <begin position="9"/>
        <end position="271"/>
    </location>
</feature>
<comment type="caution">
    <text evidence="2">The sequence shown here is derived from an EMBL/GenBank/DDBJ whole genome shotgun (WGS) entry which is preliminary data.</text>
</comment>
<proteinExistence type="predicted"/>
<evidence type="ECO:0000313" key="2">
    <source>
        <dbReference type="EMBL" id="NKY69714.1"/>
    </source>
</evidence>
<name>A0A7X6LTR3_9CORY</name>
<sequence length="285" mass="30409">MLTIAKLHGESVAYYESTVDAERVVSAGPDGYYSEDGSAPARAWVVARSGDKAARVVAALGVEVGARVEGAGVRGWFNKAVAPSGVKLGRAPGVRGVPGFDLTFCAPKSVSIIWGLSQDAAVRRAVDVAHARAVESALGYLAEHAGYTRRADGVDRSVMVVDRLEGLSGVRYEHRTSRAGDPHVHSHVLLANKQLCADGKWRTVDGVGLFHEARAAGTIYQAVLREELSTRLGVRWAEVSNGCAEIKGLDNRALIKKFSARMSEIDQWRASGPGTCGDISVARSW</sequence>
<dbReference type="NCBIfam" id="NF041492">
    <property type="entry name" value="MobF"/>
    <property type="match status" value="1"/>
</dbReference>
<protein>
    <submittedName>
        <fullName evidence="2">Relaxase domain-containing protein</fullName>
    </submittedName>
</protein>
<evidence type="ECO:0000259" key="1">
    <source>
        <dbReference type="Pfam" id="PF08751"/>
    </source>
</evidence>
<dbReference type="AlphaFoldDB" id="A0A7X6LTR3"/>
<dbReference type="EMBL" id="JAAXPF010000016">
    <property type="protein sequence ID" value="NKY69714.1"/>
    <property type="molecule type" value="Genomic_DNA"/>
</dbReference>
<dbReference type="InterPro" id="IPR014862">
    <property type="entry name" value="TrwC"/>
</dbReference>
<gene>
    <name evidence="2" type="ORF">HF989_10185</name>
</gene>
<evidence type="ECO:0000313" key="3">
    <source>
        <dbReference type="Proteomes" id="UP000554284"/>
    </source>
</evidence>
<organism evidence="2 3">
    <name type="scientific">Corynebacterium mucifaciens</name>
    <dbReference type="NCBI Taxonomy" id="57171"/>
    <lineage>
        <taxon>Bacteria</taxon>
        <taxon>Bacillati</taxon>
        <taxon>Actinomycetota</taxon>
        <taxon>Actinomycetes</taxon>
        <taxon>Mycobacteriales</taxon>
        <taxon>Corynebacteriaceae</taxon>
        <taxon>Corynebacterium</taxon>
    </lineage>
</organism>
<dbReference type="Pfam" id="PF08751">
    <property type="entry name" value="TrwC"/>
    <property type="match status" value="1"/>
</dbReference>